<dbReference type="InterPro" id="IPR049160">
    <property type="entry name" value="PI4KB-PIK1_PIK"/>
</dbReference>
<dbReference type="PANTHER" id="PTHR10048">
    <property type="entry name" value="PHOSPHATIDYLINOSITOL KINASE"/>
    <property type="match status" value="1"/>
</dbReference>
<dbReference type="Pfam" id="PF00454">
    <property type="entry name" value="PI3_PI4_kinase"/>
    <property type="match status" value="1"/>
</dbReference>
<keyword evidence="11" id="KW-1185">Reference proteome</keyword>
<dbReference type="Proteomes" id="UP000748531">
    <property type="component" value="Unassembled WGS sequence"/>
</dbReference>
<feature type="region of interest" description="Disordered" evidence="8">
    <location>
        <begin position="108"/>
        <end position="158"/>
    </location>
</feature>
<comment type="subcellular location">
    <subcellularLocation>
        <location evidence="1">Mitochondrion outer membrane</location>
        <topology evidence="1">Peripheral membrane protein</topology>
    </subcellularLocation>
    <subcellularLocation>
        <location evidence="6">Rough endoplasmic reticulum membrane</location>
        <topology evidence="6">Peripheral membrane protein</topology>
    </subcellularLocation>
</comment>
<dbReference type="OrthoDB" id="10264149at2759"/>
<evidence type="ECO:0000256" key="3">
    <source>
        <dbReference type="ARBA" id="ARBA00022679"/>
    </source>
</evidence>
<dbReference type="PROSITE" id="PS00916">
    <property type="entry name" value="PI3_4_KINASE_2"/>
    <property type="match status" value="1"/>
</dbReference>
<dbReference type="PANTHER" id="PTHR10048:SF22">
    <property type="entry name" value="PHOSPHATIDYLINOSITOL 4-KINASE BETA"/>
    <property type="match status" value="1"/>
</dbReference>
<evidence type="ECO:0000256" key="1">
    <source>
        <dbReference type="ARBA" id="ARBA00004450"/>
    </source>
</evidence>
<dbReference type="InterPro" id="IPR018936">
    <property type="entry name" value="PI3/4_kinase_CS"/>
</dbReference>
<dbReference type="Gene3D" id="1.25.40.70">
    <property type="entry name" value="Phosphatidylinositol 3-kinase, accessory domain (PIK)"/>
    <property type="match status" value="1"/>
</dbReference>
<comment type="caution">
    <text evidence="10">The sequence shown here is derived from an EMBL/GenBank/DDBJ whole genome shotgun (WGS) entry which is preliminary data.</text>
</comment>
<dbReference type="InterPro" id="IPR015433">
    <property type="entry name" value="PI3/4_kinase"/>
</dbReference>
<dbReference type="InterPro" id="IPR016024">
    <property type="entry name" value="ARM-type_fold"/>
</dbReference>
<dbReference type="EMBL" id="LUCH01001447">
    <property type="protein sequence ID" value="KAF5403053.1"/>
    <property type="molecule type" value="Genomic_DNA"/>
</dbReference>
<dbReference type="AlphaFoldDB" id="A0A8J4SP38"/>
<feature type="compositionally biased region" description="Polar residues" evidence="8">
    <location>
        <begin position="476"/>
        <end position="497"/>
    </location>
</feature>
<evidence type="ECO:0000256" key="6">
    <source>
        <dbReference type="ARBA" id="ARBA00037860"/>
    </source>
</evidence>
<dbReference type="InterPro" id="IPR036940">
    <property type="entry name" value="PI3/4_kinase_cat_sf"/>
</dbReference>
<proteinExistence type="predicted"/>
<evidence type="ECO:0000256" key="4">
    <source>
        <dbReference type="ARBA" id="ARBA00022777"/>
    </source>
</evidence>
<feature type="region of interest" description="Disordered" evidence="8">
    <location>
        <begin position="606"/>
        <end position="651"/>
    </location>
</feature>
<dbReference type="FunFam" id="1.10.1070.11:FF:000016">
    <property type="entry name" value="PIK1p Phosphatidylinositol 4-kinase"/>
    <property type="match status" value="1"/>
</dbReference>
<feature type="region of interest" description="Disordered" evidence="8">
    <location>
        <begin position="472"/>
        <end position="497"/>
    </location>
</feature>
<evidence type="ECO:0000313" key="11">
    <source>
        <dbReference type="Proteomes" id="UP000748531"/>
    </source>
</evidence>
<organism evidence="10 11">
    <name type="scientific">Paragonimus heterotremus</name>
    <dbReference type="NCBI Taxonomy" id="100268"/>
    <lineage>
        <taxon>Eukaryota</taxon>
        <taxon>Metazoa</taxon>
        <taxon>Spiralia</taxon>
        <taxon>Lophotrochozoa</taxon>
        <taxon>Platyhelminthes</taxon>
        <taxon>Trematoda</taxon>
        <taxon>Digenea</taxon>
        <taxon>Plagiorchiida</taxon>
        <taxon>Troglotremata</taxon>
        <taxon>Troglotrematidae</taxon>
        <taxon>Paragonimus</taxon>
    </lineage>
</organism>
<dbReference type="GO" id="GO:0048015">
    <property type="term" value="P:phosphatidylinositol-mediated signaling"/>
    <property type="evidence" value="ECO:0007669"/>
    <property type="project" value="TreeGrafter"/>
</dbReference>
<dbReference type="Pfam" id="PF21245">
    <property type="entry name" value="PI4KB-PIK1_PIK"/>
    <property type="match status" value="1"/>
</dbReference>
<dbReference type="SUPFAM" id="SSF56112">
    <property type="entry name" value="Protein kinase-like (PK-like)"/>
    <property type="match status" value="1"/>
</dbReference>
<protein>
    <recommendedName>
        <fullName evidence="7">Phosphatidylinositol 4-kinase beta</fullName>
        <ecNumber evidence="2">2.7.1.67</ecNumber>
    </recommendedName>
</protein>
<dbReference type="GO" id="GO:0030867">
    <property type="term" value="C:rough endoplasmic reticulum membrane"/>
    <property type="evidence" value="ECO:0007669"/>
    <property type="project" value="UniProtKB-SubCell"/>
</dbReference>
<reference evidence="10" key="1">
    <citation type="submission" date="2019-05" db="EMBL/GenBank/DDBJ databases">
        <title>Annotation for the trematode Paragonimus heterotremus.</title>
        <authorList>
            <person name="Choi Y.-J."/>
        </authorList>
    </citation>
    <scope>NUCLEOTIDE SEQUENCE</scope>
    <source>
        <strain evidence="10">LC</strain>
    </source>
</reference>
<dbReference type="SUPFAM" id="SSF48371">
    <property type="entry name" value="ARM repeat"/>
    <property type="match status" value="1"/>
</dbReference>
<dbReference type="PROSITE" id="PS50290">
    <property type="entry name" value="PI3_4_KINASE_3"/>
    <property type="match status" value="1"/>
</dbReference>
<dbReference type="GO" id="GO:0046854">
    <property type="term" value="P:phosphatidylinositol phosphate biosynthetic process"/>
    <property type="evidence" value="ECO:0007669"/>
    <property type="project" value="InterPro"/>
</dbReference>
<keyword evidence="3" id="KW-0808">Transferase</keyword>
<dbReference type="Gene3D" id="1.10.1070.11">
    <property type="entry name" value="Phosphatidylinositol 3-/4-kinase, catalytic domain"/>
    <property type="match status" value="1"/>
</dbReference>
<feature type="region of interest" description="Disordered" evidence="8">
    <location>
        <begin position="48"/>
        <end position="79"/>
    </location>
</feature>
<feature type="region of interest" description="Disordered" evidence="8">
    <location>
        <begin position="816"/>
        <end position="839"/>
    </location>
</feature>
<evidence type="ECO:0000259" key="9">
    <source>
        <dbReference type="PROSITE" id="PS50290"/>
    </source>
</evidence>
<evidence type="ECO:0000256" key="7">
    <source>
        <dbReference type="ARBA" id="ARBA00039877"/>
    </source>
</evidence>
<name>A0A8J4SP38_9TREM</name>
<dbReference type="SMART" id="SM00146">
    <property type="entry name" value="PI3Kc"/>
    <property type="match status" value="1"/>
</dbReference>
<evidence type="ECO:0000256" key="8">
    <source>
        <dbReference type="SAM" id="MobiDB-lite"/>
    </source>
</evidence>
<evidence type="ECO:0000313" key="10">
    <source>
        <dbReference type="EMBL" id="KAF5403053.1"/>
    </source>
</evidence>
<feature type="compositionally biased region" description="Basic and acidic residues" evidence="8">
    <location>
        <begin position="631"/>
        <end position="642"/>
    </location>
</feature>
<feature type="domain" description="PI3K/PI4K catalytic" evidence="9">
    <location>
        <begin position="908"/>
        <end position="1179"/>
    </location>
</feature>
<dbReference type="PROSITE" id="PS00915">
    <property type="entry name" value="PI3_4_KINASE_1"/>
    <property type="match status" value="1"/>
</dbReference>
<dbReference type="InterPro" id="IPR011009">
    <property type="entry name" value="Kinase-like_dom_sf"/>
</dbReference>
<feature type="compositionally biased region" description="Polar residues" evidence="8">
    <location>
        <begin position="108"/>
        <end position="135"/>
    </location>
</feature>
<dbReference type="InterPro" id="IPR000403">
    <property type="entry name" value="PI3/4_kinase_cat_dom"/>
</dbReference>
<dbReference type="Gene3D" id="3.30.1010.10">
    <property type="entry name" value="Phosphatidylinositol 3-kinase Catalytic Subunit, Chain A, domain 4"/>
    <property type="match status" value="1"/>
</dbReference>
<sequence length="1194" mass="130870">MPNLTECRLGSACRINDIISNNCDTADYAVNISHEANGHISWTQNSIPPQSMTLSPDSMSSQSTISGDSASGVSKSGGVQTVGLSAKKVTRTGASGLFRLRKSQPFIPSSSSAMKDTSQLQQPSVLTMSSSTSDGDVTPGPDKSSEVEYSSDNEEQHPRSKVTTLSPWLLRLFESSVFTMDLALQYLFKSEESWVKFYLAKRLFAFPTSDVDFYLPQLVSLCQKSAEMAKHLCPYFIHRCTQSTDFAIHLVWHLDTFDPPQRDSHRSVGSLSRPSSVPTFSQSAAASSFAVLSQFANYGHARTMSIDNYSQLSNHNHAHLTTLEESGVEKSATETNNTDLQDDYSTQKLRDTLFPSQEYYLHFLRRVATNVPESASRKPNPSAVVRRAASGTATELGLFGKSIDFHEPHLTGVLTSSPSLGHKRAVSDVTNLVTHHNPRISKCKPPNGSAALIDTRKVIPDRWSSTDSAVGLSGNIGRSSDNPLNHQTESTSGPGASNVANGHGGNPHFCYSTGLPRCGVNTGKLLGSTGNVNEIINKDILLSPSLEVCLRSSRSLQHLHPPDPIHSHFPLSSSIDDSHISLKLSKYPGGTHVASSHVDHKLPVASAVTTSSKSPPDSGLHLAIPGSQRSTSDDRLTEHGSPRSETVNSPSDPILSLQLQLVPRLVPEWDFIDGLMRLARRLVPISPKEQRTAFLQAELANLNLHLPARVWLPVNKADHIVLRIPPTAAVCLNSKDKAPYLIYVEVLSCEDPWSVPLPSRPTGNNYRPFGFSSFPTGSNSLNSLSHFPWNSNTSSSTSAASAVAASDALSLLSTESGNSLEDRCNRGVSPPLTNTISSNVLPTEGQVVLNETAESAHAVDQLSPARPKSPVYVAAGEIRSRLMEQAEHQPHRPFKSDPEDPSAAVLKEPWHMKCQRIRELSPWGGLPGWRFTAAIVKVGDDLRQEQLAYQLLTVLQRIWQFERVPLWLRPLTVIVISPDSGLIEPVPDTVSLHQIKRHARLSLLDYMLREHGSPNSEAFLTAQRNFVESCAAYCIVSYLLQVKDRHNGNILLDNEGHMIHIDYGFMLSASPGKNLGFETSPFKLTAEQVTVMGGNTSDLFEYFKCLLLRGLLAARKHMEEVCVLVELARATCPQLPCFARSGGSAAVSGLRQRFQLYRTEEHMRQSVDRMIEASLNSVTTKLYDSFQYYTNGIQ</sequence>
<dbReference type="GO" id="GO:0005741">
    <property type="term" value="C:mitochondrial outer membrane"/>
    <property type="evidence" value="ECO:0007669"/>
    <property type="project" value="UniProtKB-SubCell"/>
</dbReference>
<dbReference type="CDD" id="cd05168">
    <property type="entry name" value="PI4Kc_III_beta"/>
    <property type="match status" value="1"/>
</dbReference>
<dbReference type="InterPro" id="IPR042236">
    <property type="entry name" value="PI3K_accessory_sf"/>
</dbReference>
<accession>A0A8J4SP38</accession>
<evidence type="ECO:0000256" key="5">
    <source>
        <dbReference type="ARBA" id="ARBA00036767"/>
    </source>
</evidence>
<keyword evidence="4" id="KW-0418">Kinase</keyword>
<gene>
    <name evidence="10" type="ORF">PHET_03602</name>
</gene>
<dbReference type="InterPro" id="IPR057754">
    <property type="entry name" value="PI4-kinase_beta/PIK1_cat"/>
</dbReference>
<comment type="catalytic activity">
    <reaction evidence="5">
        <text>a 1,2-diacyl-sn-glycero-3-phospho-(1D-myo-inositol) + ATP = a 1,2-diacyl-sn-glycero-3-phospho-(1D-myo-inositol 4-phosphate) + ADP + H(+)</text>
        <dbReference type="Rhea" id="RHEA:19877"/>
        <dbReference type="ChEBI" id="CHEBI:15378"/>
        <dbReference type="ChEBI" id="CHEBI:30616"/>
        <dbReference type="ChEBI" id="CHEBI:57880"/>
        <dbReference type="ChEBI" id="CHEBI:58178"/>
        <dbReference type="ChEBI" id="CHEBI:456216"/>
        <dbReference type="EC" id="2.7.1.67"/>
    </reaction>
    <physiologicalReaction direction="left-to-right" evidence="5">
        <dbReference type="Rhea" id="RHEA:19878"/>
    </physiologicalReaction>
</comment>
<dbReference type="GO" id="GO:0004430">
    <property type="term" value="F:1-phosphatidylinositol 4-kinase activity"/>
    <property type="evidence" value="ECO:0007669"/>
    <property type="project" value="UniProtKB-EC"/>
</dbReference>
<evidence type="ECO:0000256" key="2">
    <source>
        <dbReference type="ARBA" id="ARBA00012169"/>
    </source>
</evidence>
<dbReference type="EC" id="2.7.1.67" evidence="2"/>